<dbReference type="Gene3D" id="3.40.605.10">
    <property type="entry name" value="Aldehyde Dehydrogenase, Chain A, domain 1"/>
    <property type="match status" value="1"/>
</dbReference>
<keyword evidence="3" id="KW-1185">Reference proteome</keyword>
<organism evidence="2 3">
    <name type="scientific">Pelagomonas calceolata</name>
    <dbReference type="NCBI Taxonomy" id="35677"/>
    <lineage>
        <taxon>Eukaryota</taxon>
        <taxon>Sar</taxon>
        <taxon>Stramenopiles</taxon>
        <taxon>Ochrophyta</taxon>
        <taxon>Pelagophyceae</taxon>
        <taxon>Pelagomonadales</taxon>
        <taxon>Pelagomonadaceae</taxon>
        <taxon>Pelagomonas</taxon>
    </lineage>
</organism>
<comment type="caution">
    <text evidence="2">The sequence shown here is derived from an EMBL/GenBank/DDBJ whole genome shotgun (WGS) entry which is preliminary data.</text>
</comment>
<sequence>MQRFTALDCGKTFAEAEGDVAYCADMLDYYAGLVVDGATRERRAPPPAAYELDAACSIATYPAGVAALVTPWNYPLLQAVLKVAPAVAAGCPFVLKPSPLASLTCVDFLQTILGPLTPPGACNLLTGGPPLSAVDRGAGALLADPRVAVCSFTGSSRGGEAVLNAAAPFARPSALELGGKGALVVLDDADVEAAADQALVCSATSRLLIQRPIYDAVVERVLEKMAAVVVGKPLDAATTMGPLVSREQQERVLGFVERARQAALDVRQPAAQADGSGYFAPPTLVLGDLEGSEVWREEVFGPVLCAMPFESDEDAINLVNASRFGLAHAVFSADEARAAKCADALDAGVVWVNANQILWPDTPFGGWKASGFGFEQGAEGMAPFLRRKSVVVAPSPAPERGYVAAW</sequence>
<dbReference type="EMBL" id="CAKKNE010000005">
    <property type="protein sequence ID" value="CAH0375711.1"/>
    <property type="molecule type" value="Genomic_DNA"/>
</dbReference>
<dbReference type="Gene3D" id="3.40.309.10">
    <property type="entry name" value="Aldehyde Dehydrogenase, Chain A, domain 2"/>
    <property type="match status" value="1"/>
</dbReference>
<dbReference type="OrthoDB" id="310895at2759"/>
<dbReference type="PANTHER" id="PTHR42804">
    <property type="entry name" value="ALDEHYDE DEHYDROGENASE"/>
    <property type="match status" value="1"/>
</dbReference>
<evidence type="ECO:0000313" key="3">
    <source>
        <dbReference type="Proteomes" id="UP000789595"/>
    </source>
</evidence>
<dbReference type="InterPro" id="IPR016163">
    <property type="entry name" value="Ald_DH_C"/>
</dbReference>
<evidence type="ECO:0000259" key="1">
    <source>
        <dbReference type="Pfam" id="PF00171"/>
    </source>
</evidence>
<dbReference type="Proteomes" id="UP000789595">
    <property type="component" value="Unassembled WGS sequence"/>
</dbReference>
<dbReference type="InterPro" id="IPR015590">
    <property type="entry name" value="Aldehyde_DH_dom"/>
</dbReference>
<protein>
    <recommendedName>
        <fullName evidence="1">Aldehyde dehydrogenase domain-containing protein</fullName>
    </recommendedName>
</protein>
<feature type="domain" description="Aldehyde dehydrogenase" evidence="1">
    <location>
        <begin position="4"/>
        <end position="390"/>
    </location>
</feature>
<proteinExistence type="predicted"/>
<dbReference type="CDD" id="cd07078">
    <property type="entry name" value="ALDH"/>
    <property type="match status" value="1"/>
</dbReference>
<dbReference type="InterPro" id="IPR016162">
    <property type="entry name" value="Ald_DH_N"/>
</dbReference>
<accession>A0A8J2SRU3</accession>
<dbReference type="SUPFAM" id="SSF53720">
    <property type="entry name" value="ALDH-like"/>
    <property type="match status" value="1"/>
</dbReference>
<dbReference type="Pfam" id="PF00171">
    <property type="entry name" value="Aldedh"/>
    <property type="match status" value="1"/>
</dbReference>
<dbReference type="AlphaFoldDB" id="A0A8J2SRU3"/>
<dbReference type="GO" id="GO:0016620">
    <property type="term" value="F:oxidoreductase activity, acting on the aldehyde or oxo group of donors, NAD or NADP as acceptor"/>
    <property type="evidence" value="ECO:0007669"/>
    <property type="project" value="InterPro"/>
</dbReference>
<dbReference type="PANTHER" id="PTHR42804:SF1">
    <property type="entry name" value="ALDEHYDE DEHYDROGENASE-RELATED"/>
    <property type="match status" value="1"/>
</dbReference>
<name>A0A8J2SRU3_9STRA</name>
<dbReference type="InterPro" id="IPR016161">
    <property type="entry name" value="Ald_DH/histidinol_DH"/>
</dbReference>
<evidence type="ECO:0000313" key="2">
    <source>
        <dbReference type="EMBL" id="CAH0375711.1"/>
    </source>
</evidence>
<gene>
    <name evidence="2" type="ORF">PECAL_5P02490</name>
</gene>
<reference evidence="2" key="1">
    <citation type="submission" date="2021-11" db="EMBL/GenBank/DDBJ databases">
        <authorList>
            <consortium name="Genoscope - CEA"/>
            <person name="William W."/>
        </authorList>
    </citation>
    <scope>NUCLEOTIDE SEQUENCE</scope>
</reference>